<dbReference type="Proteomes" id="UP000318431">
    <property type="component" value="Unassembled WGS sequence"/>
</dbReference>
<dbReference type="RefSeq" id="WP_145647492.1">
    <property type="nucleotide sequence ID" value="NZ_VLLB01000001.1"/>
</dbReference>
<keyword evidence="2" id="KW-1185">Reference proteome</keyword>
<proteinExistence type="predicted"/>
<dbReference type="AlphaFoldDB" id="A0A562RMB2"/>
<dbReference type="OrthoDB" id="8759914at2"/>
<accession>A0A562RMB2</accession>
<sequence length="130" mass="13249">MTLLEAVFALLLLSVFLVPAADALRGAIAAPGDTATAARDLDCVSGLMETVVAEPYDRLFAAAGNIAIPSSYSTIATAACPPLSVFIARYGRNANGTLGTANASDYLLYVGVRVADANAAGFPLATLVAR</sequence>
<comment type="caution">
    <text evidence="1">The sequence shown here is derived from an EMBL/GenBank/DDBJ whole genome shotgun (WGS) entry which is preliminary data.</text>
</comment>
<name>A0A562RMB2_9BURK</name>
<evidence type="ECO:0000313" key="1">
    <source>
        <dbReference type="EMBL" id="TWI69754.1"/>
    </source>
</evidence>
<reference evidence="1 2" key="1">
    <citation type="journal article" date="2015" name="Stand. Genomic Sci.">
        <title>Genomic Encyclopedia of Bacterial and Archaeal Type Strains, Phase III: the genomes of soil and plant-associated and newly described type strains.</title>
        <authorList>
            <person name="Whitman W.B."/>
            <person name="Woyke T."/>
            <person name="Klenk H.P."/>
            <person name="Zhou Y."/>
            <person name="Lilburn T.G."/>
            <person name="Beck B.J."/>
            <person name="De Vos P."/>
            <person name="Vandamme P."/>
            <person name="Eisen J.A."/>
            <person name="Garrity G."/>
            <person name="Hugenholtz P."/>
            <person name="Kyrpides N.C."/>
        </authorList>
    </citation>
    <scope>NUCLEOTIDE SEQUENCE [LARGE SCALE GENOMIC DNA]</scope>
    <source>
        <strain evidence="1 2">CGMCC 1.10822</strain>
    </source>
</reference>
<protein>
    <submittedName>
        <fullName evidence="1">Uncharacterized protein</fullName>
    </submittedName>
</protein>
<gene>
    <name evidence="1" type="ORF">IP91_00827</name>
</gene>
<evidence type="ECO:0000313" key="2">
    <source>
        <dbReference type="Proteomes" id="UP000318431"/>
    </source>
</evidence>
<dbReference type="EMBL" id="VLLB01000001">
    <property type="protein sequence ID" value="TWI69754.1"/>
    <property type="molecule type" value="Genomic_DNA"/>
</dbReference>
<organism evidence="1 2">
    <name type="scientific">Pseudoduganella lurida</name>
    <dbReference type="NCBI Taxonomy" id="1036180"/>
    <lineage>
        <taxon>Bacteria</taxon>
        <taxon>Pseudomonadati</taxon>
        <taxon>Pseudomonadota</taxon>
        <taxon>Betaproteobacteria</taxon>
        <taxon>Burkholderiales</taxon>
        <taxon>Oxalobacteraceae</taxon>
        <taxon>Telluria group</taxon>
        <taxon>Pseudoduganella</taxon>
    </lineage>
</organism>